<evidence type="ECO:0000313" key="10">
    <source>
        <dbReference type="EMBL" id="MCC2175818.1"/>
    </source>
</evidence>
<feature type="transmembrane region" description="Helical" evidence="8">
    <location>
        <begin position="149"/>
        <end position="168"/>
    </location>
</feature>
<keyword evidence="11" id="KW-1185">Reference proteome</keyword>
<evidence type="ECO:0000256" key="4">
    <source>
        <dbReference type="ARBA" id="ARBA00022475"/>
    </source>
</evidence>
<dbReference type="RefSeq" id="WP_227600021.1">
    <property type="nucleotide sequence ID" value="NZ_DBFBDK010000109.1"/>
</dbReference>
<dbReference type="NCBIfam" id="TIGR00974">
    <property type="entry name" value="3a0107s02c"/>
    <property type="match status" value="1"/>
</dbReference>
<dbReference type="Proteomes" id="UP001298753">
    <property type="component" value="Unassembled WGS sequence"/>
</dbReference>
<dbReference type="InterPro" id="IPR005672">
    <property type="entry name" value="Phosphate_PstA"/>
</dbReference>
<feature type="domain" description="ABC transmembrane type-1" evidence="9">
    <location>
        <begin position="81"/>
        <end position="283"/>
    </location>
</feature>
<feature type="transmembrane region" description="Helical" evidence="8">
    <location>
        <begin position="34"/>
        <end position="58"/>
    </location>
</feature>
<dbReference type="InterPro" id="IPR035906">
    <property type="entry name" value="MetI-like_sf"/>
</dbReference>
<dbReference type="GeneID" id="98660389"/>
<dbReference type="GO" id="GO:0035435">
    <property type="term" value="P:phosphate ion transmembrane transport"/>
    <property type="evidence" value="ECO:0007669"/>
    <property type="project" value="InterPro"/>
</dbReference>
<feature type="transmembrane region" description="Helical" evidence="8">
    <location>
        <begin position="126"/>
        <end position="143"/>
    </location>
</feature>
<evidence type="ECO:0000256" key="5">
    <source>
        <dbReference type="ARBA" id="ARBA00022692"/>
    </source>
</evidence>
<dbReference type="PROSITE" id="PS50928">
    <property type="entry name" value="ABC_TM1"/>
    <property type="match status" value="1"/>
</dbReference>
<dbReference type="SUPFAM" id="SSF161098">
    <property type="entry name" value="MetI-like"/>
    <property type="match status" value="1"/>
</dbReference>
<feature type="transmembrane region" description="Helical" evidence="8">
    <location>
        <begin position="78"/>
        <end position="106"/>
    </location>
</feature>
<comment type="similarity">
    <text evidence="2 8">Belongs to the binding-protein-dependent transport system permease family. CysTW subfamily.</text>
</comment>
<organism evidence="10 11">
    <name type="scientific">Agathobaculum butyriciproducens</name>
    <dbReference type="NCBI Taxonomy" id="1628085"/>
    <lineage>
        <taxon>Bacteria</taxon>
        <taxon>Bacillati</taxon>
        <taxon>Bacillota</taxon>
        <taxon>Clostridia</taxon>
        <taxon>Eubacteriales</taxon>
        <taxon>Butyricicoccaceae</taxon>
        <taxon>Agathobaculum</taxon>
    </lineage>
</organism>
<keyword evidence="6 8" id="KW-1133">Transmembrane helix</keyword>
<dbReference type="EMBL" id="JAJEPX010000002">
    <property type="protein sequence ID" value="MCC2175818.1"/>
    <property type="molecule type" value="Genomic_DNA"/>
</dbReference>
<evidence type="ECO:0000256" key="3">
    <source>
        <dbReference type="ARBA" id="ARBA00022448"/>
    </source>
</evidence>
<evidence type="ECO:0000256" key="1">
    <source>
        <dbReference type="ARBA" id="ARBA00004651"/>
    </source>
</evidence>
<keyword evidence="3" id="KW-0813">Transport</keyword>
<feature type="transmembrane region" description="Helical" evidence="8">
    <location>
        <begin position="267"/>
        <end position="287"/>
    </location>
</feature>
<accession>A0AAW4VY95</accession>
<feature type="transmembrane region" description="Helical" evidence="8">
    <location>
        <begin position="201"/>
        <end position="222"/>
    </location>
</feature>
<keyword evidence="4 8" id="KW-1003">Cell membrane</keyword>
<name>A0AAW4VY95_9FIRM</name>
<evidence type="ECO:0000313" key="11">
    <source>
        <dbReference type="Proteomes" id="UP001298753"/>
    </source>
</evidence>
<comment type="caution">
    <text evidence="10">The sequence shown here is derived from an EMBL/GenBank/DDBJ whole genome shotgun (WGS) entry which is preliminary data.</text>
</comment>
<dbReference type="GO" id="GO:0005886">
    <property type="term" value="C:plasma membrane"/>
    <property type="evidence" value="ECO:0007669"/>
    <property type="project" value="UniProtKB-SubCell"/>
</dbReference>
<dbReference type="Gene3D" id="1.10.3720.10">
    <property type="entry name" value="MetI-like"/>
    <property type="match status" value="1"/>
</dbReference>
<keyword evidence="7 8" id="KW-0472">Membrane</keyword>
<evidence type="ECO:0000256" key="7">
    <source>
        <dbReference type="ARBA" id="ARBA00023136"/>
    </source>
</evidence>
<dbReference type="AlphaFoldDB" id="A0AAW4VY95"/>
<dbReference type="CDD" id="cd06261">
    <property type="entry name" value="TM_PBP2"/>
    <property type="match status" value="1"/>
</dbReference>
<evidence type="ECO:0000259" key="9">
    <source>
        <dbReference type="PROSITE" id="PS50928"/>
    </source>
</evidence>
<dbReference type="Pfam" id="PF00528">
    <property type="entry name" value="BPD_transp_1"/>
    <property type="match status" value="1"/>
</dbReference>
<dbReference type="PANTHER" id="PTHR43470">
    <property type="entry name" value="PHOSPHATE TRANSPORT SYSTEM PERMEASE PROTEIN PSTA-RELATED"/>
    <property type="match status" value="1"/>
</dbReference>
<evidence type="ECO:0000256" key="2">
    <source>
        <dbReference type="ARBA" id="ARBA00007069"/>
    </source>
</evidence>
<dbReference type="PANTHER" id="PTHR43470:SF3">
    <property type="entry name" value="PHOSPHATE TRANSPORT SYSTEM PERMEASE PROTEIN PSTA-RELATED"/>
    <property type="match status" value="1"/>
</dbReference>
<dbReference type="GO" id="GO:0005315">
    <property type="term" value="F:phosphate transmembrane transporter activity"/>
    <property type="evidence" value="ECO:0007669"/>
    <property type="project" value="InterPro"/>
</dbReference>
<evidence type="ECO:0000256" key="8">
    <source>
        <dbReference type="RuleBase" id="RU363043"/>
    </source>
</evidence>
<reference evidence="10 11" key="1">
    <citation type="submission" date="2021-10" db="EMBL/GenBank/DDBJ databases">
        <title>Anaerobic single-cell dispensing facilitates the cultivation of human gut bacteria.</title>
        <authorList>
            <person name="Afrizal A."/>
        </authorList>
    </citation>
    <scope>NUCLEOTIDE SEQUENCE [LARGE SCALE GENOMIC DNA]</scope>
    <source>
        <strain evidence="10 11">CLA-AA-H270</strain>
    </source>
</reference>
<proteinExistence type="inferred from homology"/>
<dbReference type="InterPro" id="IPR000515">
    <property type="entry name" value="MetI-like"/>
</dbReference>
<sequence length="293" mass="31085">MTREAVSAAKPAVRAQAKTEKVHGAASAAVLKGLVYGAAVLTFAVLLFLIGYILVTGIPHLKPSLFQWNYTSENVSMMPAILTTVETTALALLLAVPLGLFTAVYLNEYAKRGNKLVNVIRITTETLSGIPSIVYGLFGMLFFVTRLHWGYSLLAGAMTLAIMILPLIMRTAEEALMAVPDSYREGSFGLGAGRLRTVFRIVLPAAGPGILSGVILGIGRIVGETAALIFTAGTMAQIPGLFQSGRTLAIHMYVLSGEALHMNEANATAVVLLLVVLLMNTLSALAAKKLTKK</sequence>
<keyword evidence="5 8" id="KW-0812">Transmembrane</keyword>
<gene>
    <name evidence="10" type="primary">pstA</name>
    <name evidence="10" type="ORF">LKD22_01515</name>
</gene>
<evidence type="ECO:0000256" key="6">
    <source>
        <dbReference type="ARBA" id="ARBA00022989"/>
    </source>
</evidence>
<protein>
    <recommendedName>
        <fullName evidence="8">Phosphate transport system permease protein PstA</fullName>
    </recommendedName>
</protein>
<comment type="subcellular location">
    <subcellularLocation>
        <location evidence="1 8">Cell membrane</location>
        <topology evidence="1 8">Multi-pass membrane protein</topology>
    </subcellularLocation>
</comment>